<proteinExistence type="inferred from homology"/>
<evidence type="ECO:0000259" key="5">
    <source>
        <dbReference type="PROSITE" id="PS50166"/>
    </source>
</evidence>
<dbReference type="EMBL" id="CP054548">
    <property type="protein sequence ID" value="QSL67120.1"/>
    <property type="molecule type" value="Genomic_DNA"/>
</dbReference>
<evidence type="ECO:0000256" key="3">
    <source>
        <dbReference type="ARBA" id="ARBA00022448"/>
    </source>
</evidence>
<dbReference type="SMART" id="SM00913">
    <property type="entry name" value="IBN_N"/>
    <property type="match status" value="1"/>
</dbReference>
<dbReference type="GO" id="GO:0006606">
    <property type="term" value="P:protein import into nucleus"/>
    <property type="evidence" value="ECO:0007669"/>
    <property type="project" value="TreeGrafter"/>
</dbReference>
<gene>
    <name evidence="6" type="ORF">MERGE_001509</name>
</gene>
<dbReference type="Gene3D" id="1.25.10.10">
    <property type="entry name" value="Leucine-rich Repeat Variant"/>
    <property type="match status" value="1"/>
</dbReference>
<organism evidence="6 7">
    <name type="scientific">Pneumocystis wakefieldiae</name>
    <dbReference type="NCBI Taxonomy" id="38082"/>
    <lineage>
        <taxon>Eukaryota</taxon>
        <taxon>Fungi</taxon>
        <taxon>Dikarya</taxon>
        <taxon>Ascomycota</taxon>
        <taxon>Taphrinomycotina</taxon>
        <taxon>Pneumocystomycetes</taxon>
        <taxon>Pneumocystaceae</taxon>
        <taxon>Pneumocystis</taxon>
    </lineage>
</organism>
<dbReference type="Pfam" id="PF03810">
    <property type="entry name" value="IBN_N"/>
    <property type="match status" value="1"/>
</dbReference>
<dbReference type="InterPro" id="IPR001494">
    <property type="entry name" value="Importin-beta_N"/>
</dbReference>
<protein>
    <recommendedName>
        <fullName evidence="5">Importin N-terminal domain-containing protein</fullName>
    </recommendedName>
</protein>
<sequence>MHETIIQTLYDSVCQDISIVKLAEKKLKSWETIPGFYLSLQDVFMEKNLPDNVRWMSIIYLKNGIDRYWRKSSKNELSIDEKERIRKRVLHCSMDENHLLAVQNSILAAKIARLDFPNDWPFLFEELCSLIMDSITSKSYIFQQRHLYTLYQIVKSLCASRLIRAKYNLQQISSKLFQLVTEIFKNYTDQWIYTVQSNFSESEIFPFLQLTHISLKILRRLMIYGYEYPYKNENVRFFFQLSYTYLKIYFDLCEHFKEEISFLYSHIILFGKMFLNFSSTQSTSIFLMPNSIEIVLIYLNIIEKNADIFTGQDTEYIKFIHKIVIQGLSLIKSSVKFLHNSDILLEFKLGEYKQEIEKAYKILKEDLFNSEILQRIFEMLITKFMVLKPNDLLAWEEDPEQWLLTEEKQSWEYELRPCAECLFIDIFSIYNNVLSNSLISLLQAVEISFDENTIFLKEAIYNAFGLSICFLPDSLDFNYIFMNFLSKDIQLQNSRISKIIYRRILILISQWVSSKSSKNIQSNIYTIFERFLDPYQESNDLIVQFTASMSLKQCVDEWDFEKEQFYPYLKNILDGLLYLINRCELSDSKLKVLEVINIIIERMGLRISPYIQSIVDILPSLWENSEKGHLIKAIVIVTLTKLIKSLREESEKYHPLVIQLIKYSIGSSLNTYIYLMEDALELWHALLQETRDSSFQVLSLIPLAITCLDHESDILKKVFYIFESYILLSGNEFMKLYSLQFLTKLSTLLGELRLDVFYVIIKVLDLTFQTTSIHLYLDELIKSGFIFKILESIIINQESRSIIIQYFSLISRICLQDSFIIFDFLSKLSIQQDVLSNEEIINNFLNTWISIFDNIGNPKYRKLNVMGITSLLITNNPYLLNNIKSLINIWSETLSEIKENKQGDALIYWNTQDDENDLETTYNPEMVRRQQIIKNDPIHTTYLQTYIYQFFFSCVEKNNGIEQFKMKYQIEDISHIF</sequence>
<dbReference type="Pfam" id="PF25758">
    <property type="entry name" value="TPR_IPO11"/>
    <property type="match status" value="1"/>
</dbReference>
<dbReference type="AlphaFoldDB" id="A0A899FTA6"/>
<dbReference type="InterPro" id="IPR011989">
    <property type="entry name" value="ARM-like"/>
</dbReference>
<dbReference type="GO" id="GO:0005829">
    <property type="term" value="C:cytosol"/>
    <property type="evidence" value="ECO:0007669"/>
    <property type="project" value="TreeGrafter"/>
</dbReference>
<evidence type="ECO:0000256" key="4">
    <source>
        <dbReference type="ARBA" id="ARBA00023242"/>
    </source>
</evidence>
<keyword evidence="4" id="KW-0539">Nucleus</keyword>
<comment type="subcellular location">
    <subcellularLocation>
        <location evidence="1">Nucleus</location>
    </subcellularLocation>
</comment>
<evidence type="ECO:0000313" key="6">
    <source>
        <dbReference type="EMBL" id="QSL67120.1"/>
    </source>
</evidence>
<evidence type="ECO:0000256" key="2">
    <source>
        <dbReference type="ARBA" id="ARBA00007991"/>
    </source>
</evidence>
<dbReference type="PANTHER" id="PTHR10997:SF7">
    <property type="entry name" value="IMPORTIN-11"/>
    <property type="match status" value="1"/>
</dbReference>
<accession>A0A899FTA6</accession>
<dbReference type="InterPro" id="IPR016024">
    <property type="entry name" value="ARM-type_fold"/>
</dbReference>
<evidence type="ECO:0000256" key="1">
    <source>
        <dbReference type="ARBA" id="ARBA00004123"/>
    </source>
</evidence>
<reference evidence="6" key="1">
    <citation type="submission" date="2020-06" db="EMBL/GenBank/DDBJ databases">
        <title>Genomes of multiple members of Pneumocystis genus reveal paths to human pathogen Pneumocystis jirovecii.</title>
        <authorList>
            <person name="Cisse O.H."/>
            <person name="Ma L."/>
            <person name="Dekker J."/>
            <person name="Khil P."/>
            <person name="Jo J."/>
            <person name="Brenchley J."/>
            <person name="Blair R."/>
            <person name="Pahar B."/>
            <person name="Chabe M."/>
            <person name="Van Rompay K.A."/>
            <person name="Keesler R."/>
            <person name="Sukura A."/>
            <person name="Hirsch V."/>
            <person name="Kutty G."/>
            <person name="Liu Y."/>
            <person name="Peng L."/>
            <person name="Chen J."/>
            <person name="Song J."/>
            <person name="Weissenbacher-Lang C."/>
            <person name="Xu J."/>
            <person name="Upham N.S."/>
            <person name="Stajich J.E."/>
            <person name="Cuomo C.A."/>
            <person name="Cushion M.T."/>
            <person name="Kovacs J.A."/>
        </authorList>
    </citation>
    <scope>NUCLEOTIDE SEQUENCE</scope>
    <source>
        <strain evidence="6">2A</strain>
    </source>
</reference>
<dbReference type="PANTHER" id="PTHR10997">
    <property type="entry name" value="IMPORTIN-7, 8, 11"/>
    <property type="match status" value="1"/>
</dbReference>
<dbReference type="SUPFAM" id="SSF48371">
    <property type="entry name" value="ARM repeat"/>
    <property type="match status" value="1"/>
</dbReference>
<keyword evidence="3" id="KW-0813">Transport</keyword>
<dbReference type="GO" id="GO:0005635">
    <property type="term" value="C:nuclear envelope"/>
    <property type="evidence" value="ECO:0007669"/>
    <property type="project" value="TreeGrafter"/>
</dbReference>
<dbReference type="OrthoDB" id="361693at2759"/>
<name>A0A899FTA6_9ASCO</name>
<feature type="domain" description="Importin N-terminal" evidence="5">
    <location>
        <begin position="23"/>
        <end position="95"/>
    </location>
</feature>
<dbReference type="GO" id="GO:0031267">
    <property type="term" value="F:small GTPase binding"/>
    <property type="evidence" value="ECO:0007669"/>
    <property type="project" value="InterPro"/>
</dbReference>
<keyword evidence="7" id="KW-1185">Reference proteome</keyword>
<dbReference type="Proteomes" id="UP000663699">
    <property type="component" value="Chromosome 17"/>
</dbReference>
<comment type="similarity">
    <text evidence="2">Belongs to the importin beta family.</text>
</comment>
<evidence type="ECO:0000313" key="7">
    <source>
        <dbReference type="Proteomes" id="UP000663699"/>
    </source>
</evidence>
<dbReference type="InterPro" id="IPR058669">
    <property type="entry name" value="TPR_IPO7/11-like"/>
</dbReference>
<dbReference type="PROSITE" id="PS50166">
    <property type="entry name" value="IMPORTIN_B_NT"/>
    <property type="match status" value="1"/>
</dbReference>